<name>A0A395H214_9EURO</name>
<dbReference type="Proteomes" id="UP000249402">
    <property type="component" value="Unassembled WGS sequence"/>
</dbReference>
<protein>
    <submittedName>
        <fullName evidence="1">Uncharacterized protein</fullName>
    </submittedName>
</protein>
<organism evidence="1 2">
    <name type="scientific">Aspergillus ibericus CBS 121593</name>
    <dbReference type="NCBI Taxonomy" id="1448316"/>
    <lineage>
        <taxon>Eukaryota</taxon>
        <taxon>Fungi</taxon>
        <taxon>Dikarya</taxon>
        <taxon>Ascomycota</taxon>
        <taxon>Pezizomycotina</taxon>
        <taxon>Eurotiomycetes</taxon>
        <taxon>Eurotiomycetidae</taxon>
        <taxon>Eurotiales</taxon>
        <taxon>Aspergillaceae</taxon>
        <taxon>Aspergillus</taxon>
        <taxon>Aspergillus subgen. Circumdati</taxon>
    </lineage>
</organism>
<proteinExistence type="predicted"/>
<sequence>MATPPLASSKLLRTGIVTAQNEPLSQFSFSPFEVLTSSPSLHSASYHPSPRD</sequence>
<dbReference type="RefSeq" id="XP_025576244.1">
    <property type="nucleotide sequence ID" value="XM_025719250.1"/>
</dbReference>
<dbReference type="EMBL" id="KZ824433">
    <property type="protein sequence ID" value="RAL01917.1"/>
    <property type="molecule type" value="Genomic_DNA"/>
</dbReference>
<gene>
    <name evidence="1" type="ORF">BO80DRAFT_424293</name>
</gene>
<accession>A0A395H214</accession>
<evidence type="ECO:0000313" key="1">
    <source>
        <dbReference type="EMBL" id="RAL01917.1"/>
    </source>
</evidence>
<evidence type="ECO:0000313" key="2">
    <source>
        <dbReference type="Proteomes" id="UP000249402"/>
    </source>
</evidence>
<dbReference type="GeneID" id="37224115"/>
<reference evidence="1 2" key="1">
    <citation type="submission" date="2018-02" db="EMBL/GenBank/DDBJ databases">
        <title>The genomes of Aspergillus section Nigri reveals drivers in fungal speciation.</title>
        <authorList>
            <consortium name="DOE Joint Genome Institute"/>
            <person name="Vesth T.C."/>
            <person name="Nybo J."/>
            <person name="Theobald S."/>
            <person name="Brandl J."/>
            <person name="Frisvad J.C."/>
            <person name="Nielsen K.F."/>
            <person name="Lyhne E.K."/>
            <person name="Kogle M.E."/>
            <person name="Kuo A."/>
            <person name="Riley R."/>
            <person name="Clum A."/>
            <person name="Nolan M."/>
            <person name="Lipzen A."/>
            <person name="Salamov A."/>
            <person name="Henrissat B."/>
            <person name="Wiebenga A."/>
            <person name="De vries R.P."/>
            <person name="Grigoriev I.V."/>
            <person name="Mortensen U.H."/>
            <person name="Andersen M.R."/>
            <person name="Baker S.E."/>
        </authorList>
    </citation>
    <scope>NUCLEOTIDE SEQUENCE [LARGE SCALE GENOMIC DNA]</scope>
    <source>
        <strain evidence="1 2">CBS 121593</strain>
    </source>
</reference>
<dbReference type="AlphaFoldDB" id="A0A395H214"/>
<keyword evidence="2" id="KW-1185">Reference proteome</keyword>
<dbReference type="VEuPathDB" id="FungiDB:BO80DRAFT_424293"/>